<dbReference type="Gene3D" id="1.10.10.10">
    <property type="entry name" value="Winged helix-like DNA-binding domain superfamily/Winged helix DNA-binding domain"/>
    <property type="match status" value="1"/>
</dbReference>
<keyword evidence="2" id="KW-0238">DNA-binding</keyword>
<protein>
    <submittedName>
        <fullName evidence="2">DNA-binding CsgD family transcriptional regulator/PAS domain-containing protein</fullName>
    </submittedName>
</protein>
<dbReference type="Proteomes" id="UP001228905">
    <property type="component" value="Unassembled WGS sequence"/>
</dbReference>
<evidence type="ECO:0000313" key="3">
    <source>
        <dbReference type="Proteomes" id="UP001228905"/>
    </source>
</evidence>
<evidence type="ECO:0000259" key="1">
    <source>
        <dbReference type="SMART" id="SM00421"/>
    </source>
</evidence>
<organism evidence="2 3">
    <name type="scientific">Caulobacter ginsengisoli</name>
    <dbReference type="NCBI Taxonomy" id="400775"/>
    <lineage>
        <taxon>Bacteria</taxon>
        <taxon>Pseudomonadati</taxon>
        <taxon>Pseudomonadota</taxon>
        <taxon>Alphaproteobacteria</taxon>
        <taxon>Caulobacterales</taxon>
        <taxon>Caulobacteraceae</taxon>
        <taxon>Caulobacter</taxon>
    </lineage>
</organism>
<feature type="domain" description="HTH luxR-type" evidence="1">
    <location>
        <begin position="314"/>
        <end position="371"/>
    </location>
</feature>
<dbReference type="SUPFAM" id="SSF55785">
    <property type="entry name" value="PYP-like sensor domain (PAS domain)"/>
    <property type="match status" value="1"/>
</dbReference>
<sequence>MGDQLRKRGIAMTAIDDTRVLGLVDEIYQAAADFDLWPRVLTSIADACGAQDASLGAMAPHGIPWIFAPRTDPDFMRRYGDYHADDHVWHGVTRRGVGSAATDAMVLPRENLQRSAFHNEWSRPQGYRTVMGCMVLAEQGWRSVLMLPGREDFEPEALRLLQALTPHLERAVRLNIRLALGQGGEGLTSQLLQRLEAAALLVDAEGRVLFANPAAEALFRGGRGLRLAQGSLTAERSADAERLRALIAGCAAGDGLDQAGGVVRIDNISGRPLILQVSAVRRPTPIIWAGQPAAIILDAGRQAPLGAADRLRLTYGLTPAEAAFALEIAKGDGKPAAARRSGIAYATARTHLSHIFDKTGVHRQAELVRLVLDEEGRAL</sequence>
<dbReference type="InterPro" id="IPR035965">
    <property type="entry name" value="PAS-like_dom_sf"/>
</dbReference>
<dbReference type="SMART" id="SM00421">
    <property type="entry name" value="HTH_LUXR"/>
    <property type="match status" value="1"/>
</dbReference>
<dbReference type="InterPro" id="IPR036388">
    <property type="entry name" value="WH-like_DNA-bd_sf"/>
</dbReference>
<dbReference type="EMBL" id="JAUSVS010000002">
    <property type="protein sequence ID" value="MDQ0463968.1"/>
    <property type="molecule type" value="Genomic_DNA"/>
</dbReference>
<keyword evidence="3" id="KW-1185">Reference proteome</keyword>
<dbReference type="RefSeq" id="WP_307348264.1">
    <property type="nucleotide sequence ID" value="NZ_JAUSVS010000002.1"/>
</dbReference>
<comment type="caution">
    <text evidence="2">The sequence shown here is derived from an EMBL/GenBank/DDBJ whole genome shotgun (WGS) entry which is preliminary data.</text>
</comment>
<dbReference type="InterPro" id="IPR000792">
    <property type="entry name" value="Tscrpt_reg_LuxR_C"/>
</dbReference>
<proteinExistence type="predicted"/>
<dbReference type="SUPFAM" id="SSF46894">
    <property type="entry name" value="C-terminal effector domain of the bipartite response regulators"/>
    <property type="match status" value="1"/>
</dbReference>
<dbReference type="InterPro" id="IPR016032">
    <property type="entry name" value="Sig_transdc_resp-reg_C-effctor"/>
</dbReference>
<evidence type="ECO:0000313" key="2">
    <source>
        <dbReference type="EMBL" id="MDQ0463968.1"/>
    </source>
</evidence>
<accession>A0ABU0IPN1</accession>
<gene>
    <name evidence="2" type="ORF">QO010_001739</name>
</gene>
<dbReference type="Gene3D" id="3.30.450.20">
    <property type="entry name" value="PAS domain"/>
    <property type="match status" value="1"/>
</dbReference>
<dbReference type="GO" id="GO:0003677">
    <property type="term" value="F:DNA binding"/>
    <property type="evidence" value="ECO:0007669"/>
    <property type="project" value="UniProtKB-KW"/>
</dbReference>
<name>A0ABU0IPN1_9CAUL</name>
<reference evidence="2 3" key="1">
    <citation type="submission" date="2023-07" db="EMBL/GenBank/DDBJ databases">
        <title>Genomic Encyclopedia of Type Strains, Phase IV (KMG-IV): sequencing the most valuable type-strain genomes for metagenomic binning, comparative biology and taxonomic classification.</title>
        <authorList>
            <person name="Goeker M."/>
        </authorList>
    </citation>
    <scope>NUCLEOTIDE SEQUENCE [LARGE SCALE GENOMIC DNA]</scope>
    <source>
        <strain evidence="2 3">DSM 18695</strain>
    </source>
</reference>